<feature type="transmembrane region" description="Helical" evidence="2">
    <location>
        <begin position="443"/>
        <end position="461"/>
    </location>
</feature>
<dbReference type="EMBL" id="JAEKNS010000156">
    <property type="protein sequence ID" value="MBJ7596312.1"/>
    <property type="molecule type" value="Genomic_DNA"/>
</dbReference>
<dbReference type="AlphaFoldDB" id="A0A934K2V7"/>
<evidence type="ECO:0000256" key="1">
    <source>
        <dbReference type="SAM" id="MobiDB-lite"/>
    </source>
</evidence>
<dbReference type="Proteomes" id="UP000606991">
    <property type="component" value="Unassembled WGS sequence"/>
</dbReference>
<feature type="transmembrane region" description="Helical" evidence="2">
    <location>
        <begin position="141"/>
        <end position="157"/>
    </location>
</feature>
<feature type="transmembrane region" description="Helical" evidence="2">
    <location>
        <begin position="206"/>
        <end position="227"/>
    </location>
</feature>
<keyword evidence="2" id="KW-1133">Transmembrane helix</keyword>
<organism evidence="3 4">
    <name type="scientific">Candidatus Aeolococcus gillhamiae</name>
    <dbReference type="NCBI Taxonomy" id="3127015"/>
    <lineage>
        <taxon>Bacteria</taxon>
        <taxon>Bacillati</taxon>
        <taxon>Candidatus Dormiibacterota</taxon>
        <taxon>Candidatus Dormibacteria</taxon>
        <taxon>Candidatus Aeolococcales</taxon>
        <taxon>Candidatus Aeolococcaceae</taxon>
        <taxon>Candidatus Aeolococcus</taxon>
    </lineage>
</organism>
<keyword evidence="2" id="KW-0812">Transmembrane</keyword>
<comment type="caution">
    <text evidence="3">The sequence shown here is derived from an EMBL/GenBank/DDBJ whole genome shotgun (WGS) entry which is preliminary data.</text>
</comment>
<feature type="transmembrane region" description="Helical" evidence="2">
    <location>
        <begin position="288"/>
        <end position="308"/>
    </location>
</feature>
<gene>
    <name evidence="3" type="ORF">JF886_15900</name>
</gene>
<evidence type="ECO:0000313" key="3">
    <source>
        <dbReference type="EMBL" id="MBJ7596312.1"/>
    </source>
</evidence>
<feature type="region of interest" description="Disordered" evidence="1">
    <location>
        <begin position="473"/>
        <end position="501"/>
    </location>
</feature>
<reference evidence="3 4" key="1">
    <citation type="submission" date="2020-10" db="EMBL/GenBank/DDBJ databases">
        <title>Ca. Dormibacterota MAGs.</title>
        <authorList>
            <person name="Montgomery K."/>
        </authorList>
    </citation>
    <scope>NUCLEOTIDE SEQUENCE [LARGE SCALE GENOMIC DNA]</scope>
    <source>
        <strain evidence="3">SC8812_S17_18</strain>
    </source>
</reference>
<feature type="transmembrane region" description="Helical" evidence="2">
    <location>
        <begin position="411"/>
        <end position="437"/>
    </location>
</feature>
<evidence type="ECO:0008006" key="5">
    <source>
        <dbReference type="Google" id="ProtNLM"/>
    </source>
</evidence>
<evidence type="ECO:0000313" key="4">
    <source>
        <dbReference type="Proteomes" id="UP000606991"/>
    </source>
</evidence>
<feature type="transmembrane region" description="Helical" evidence="2">
    <location>
        <begin position="234"/>
        <end position="253"/>
    </location>
</feature>
<feature type="transmembrane region" description="Helical" evidence="2">
    <location>
        <begin position="259"/>
        <end position="276"/>
    </location>
</feature>
<accession>A0A934K2V7</accession>
<protein>
    <recommendedName>
        <fullName evidence="5">O-antigen ligase domain-containing protein</fullName>
    </recommendedName>
</protein>
<feature type="transmembrane region" description="Helical" evidence="2">
    <location>
        <begin position="164"/>
        <end position="186"/>
    </location>
</feature>
<evidence type="ECO:0000256" key="2">
    <source>
        <dbReference type="SAM" id="Phobius"/>
    </source>
</evidence>
<feature type="transmembrane region" description="Helical" evidence="2">
    <location>
        <begin position="376"/>
        <end position="399"/>
    </location>
</feature>
<feature type="transmembrane region" description="Helical" evidence="2">
    <location>
        <begin position="78"/>
        <end position="99"/>
    </location>
</feature>
<keyword evidence="2" id="KW-0472">Membrane</keyword>
<sequence>MKRAFVITGGAAIAAVLAVSMAVQPAVTLAAIGGVVALVLCCRGGHWPLTVPFLFMAIFGSDATTGAVIGGITVPAVYLVVTAICLISGARLFVLRRLVPAAAPPMPKGRVVALLPLPVLAFAGLGMIVGNDVGSVRQDGFLILPMVAMAATVLFSLRRRDLMAAATWLVVAGLLAASKAILVGSAGDVTGRTTGLYSFVNPQFQVQRIIVNGGDMILAVAIPLAVGMLRTARGLRALFFTVSLPIMVFGLTLSYTRTLLGGVAIGIVVAVGLAVGGQRRQGVLSLQLLSALLGTAFLFTLTVGQSQFSVGAAAFRRLTGGSDVGSSQLSLRWADAVAAIGHGDIATLLGGRGLGAMFHSPITSSLPVTGYVHMGWAWLILKGGLPLLLLTLFAALTPIRPLRQVARRGSADAAAAVGLIAAIACFTSLNLVINTFATVEGTTFMGTMLGIMIVMSEGALMRANTRLTPVQAFKPHSPRSADLSPRATELVRARPRSPSPP</sequence>
<feature type="transmembrane region" description="Helical" evidence="2">
    <location>
        <begin position="111"/>
        <end position="129"/>
    </location>
</feature>
<name>A0A934K2V7_9BACT</name>
<proteinExistence type="predicted"/>